<dbReference type="Gene3D" id="3.90.550.10">
    <property type="entry name" value="Spore Coat Polysaccharide Biosynthesis Protein SpsA, Chain A"/>
    <property type="match status" value="1"/>
</dbReference>
<keyword evidence="2" id="KW-0808">Transferase</keyword>
<evidence type="ECO:0000259" key="9">
    <source>
        <dbReference type="Pfam" id="PF12804"/>
    </source>
</evidence>
<keyword evidence="3" id="KW-0479">Metal-binding</keyword>
<evidence type="ECO:0000313" key="10">
    <source>
        <dbReference type="EMBL" id="MFC4565950.1"/>
    </source>
</evidence>
<keyword evidence="10" id="KW-0548">Nucleotidyltransferase</keyword>
<evidence type="ECO:0000256" key="2">
    <source>
        <dbReference type="ARBA" id="ARBA00022679"/>
    </source>
</evidence>
<protein>
    <submittedName>
        <fullName evidence="10">Molybdenum cofactor guanylyltransferase</fullName>
    </submittedName>
</protein>
<dbReference type="RefSeq" id="WP_378580401.1">
    <property type="nucleotide sequence ID" value="NZ_JBHSFQ010000054.1"/>
</dbReference>
<keyword evidence="7" id="KW-0501">Molybdenum cofactor biosynthesis</keyword>
<dbReference type="Proteomes" id="UP001595923">
    <property type="component" value="Unassembled WGS sequence"/>
</dbReference>
<proteinExistence type="predicted"/>
<dbReference type="InterPro" id="IPR029044">
    <property type="entry name" value="Nucleotide-diphossugar_trans"/>
</dbReference>
<evidence type="ECO:0000256" key="5">
    <source>
        <dbReference type="ARBA" id="ARBA00022842"/>
    </source>
</evidence>
<evidence type="ECO:0000256" key="8">
    <source>
        <dbReference type="SAM" id="MobiDB-lite"/>
    </source>
</evidence>
<dbReference type="EMBL" id="JBHSFQ010000054">
    <property type="protein sequence ID" value="MFC4565950.1"/>
    <property type="molecule type" value="Genomic_DNA"/>
</dbReference>
<organism evidence="10 11">
    <name type="scientific">Nocardiopsis mangrovi</name>
    <dbReference type="NCBI Taxonomy" id="1179818"/>
    <lineage>
        <taxon>Bacteria</taxon>
        <taxon>Bacillati</taxon>
        <taxon>Actinomycetota</taxon>
        <taxon>Actinomycetes</taxon>
        <taxon>Streptosporangiales</taxon>
        <taxon>Nocardiopsidaceae</taxon>
        <taxon>Nocardiopsis</taxon>
    </lineage>
</organism>
<evidence type="ECO:0000256" key="4">
    <source>
        <dbReference type="ARBA" id="ARBA00022741"/>
    </source>
</evidence>
<comment type="caution">
    <text evidence="10">The sequence shown here is derived from an EMBL/GenBank/DDBJ whole genome shotgun (WGS) entry which is preliminary data.</text>
</comment>
<keyword evidence="11" id="KW-1185">Reference proteome</keyword>
<dbReference type="InterPro" id="IPR013482">
    <property type="entry name" value="Molybde_CF_guanTrfase"/>
</dbReference>
<keyword evidence="1" id="KW-0963">Cytoplasm</keyword>
<dbReference type="Pfam" id="PF12804">
    <property type="entry name" value="NTP_transf_3"/>
    <property type="match status" value="1"/>
</dbReference>
<accession>A0ABV9E6S2</accession>
<evidence type="ECO:0000256" key="6">
    <source>
        <dbReference type="ARBA" id="ARBA00023134"/>
    </source>
</evidence>
<dbReference type="SUPFAM" id="SSF53448">
    <property type="entry name" value="Nucleotide-diphospho-sugar transferases"/>
    <property type="match status" value="1"/>
</dbReference>
<evidence type="ECO:0000256" key="1">
    <source>
        <dbReference type="ARBA" id="ARBA00022490"/>
    </source>
</evidence>
<evidence type="ECO:0000256" key="7">
    <source>
        <dbReference type="ARBA" id="ARBA00023150"/>
    </source>
</evidence>
<keyword evidence="6" id="KW-0342">GTP-binding</keyword>
<evidence type="ECO:0000313" key="11">
    <source>
        <dbReference type="Proteomes" id="UP001595923"/>
    </source>
</evidence>
<dbReference type="PANTHER" id="PTHR19136">
    <property type="entry name" value="MOLYBDENUM COFACTOR GUANYLYLTRANSFERASE"/>
    <property type="match status" value="1"/>
</dbReference>
<gene>
    <name evidence="10" type="ORF">ACFO4E_29195</name>
</gene>
<keyword evidence="4" id="KW-0547">Nucleotide-binding</keyword>
<evidence type="ECO:0000256" key="3">
    <source>
        <dbReference type="ARBA" id="ARBA00022723"/>
    </source>
</evidence>
<sequence>MERVVDAVILAGGAARRMGGADKPGLEVGGATLLERVAAAVPPGGRTIVVGPERDRPHAHYVREDPPGGGPVPALRAGLAEVAAPWFALLAGDLPFLDGARPAQLRAAARSGSGAVLVDADGREQWLLGVWDTAAVRAAVAGYTGASLRGLLGPLDPVRVPAAAGDPSVIDCDTPDDLDRARRRWAGRP</sequence>
<feature type="region of interest" description="Disordered" evidence="8">
    <location>
        <begin position="164"/>
        <end position="189"/>
    </location>
</feature>
<name>A0ABV9E6S2_9ACTN</name>
<dbReference type="InterPro" id="IPR025877">
    <property type="entry name" value="MobA-like_NTP_Trfase"/>
</dbReference>
<dbReference type="GO" id="GO:0016779">
    <property type="term" value="F:nucleotidyltransferase activity"/>
    <property type="evidence" value="ECO:0007669"/>
    <property type="project" value="UniProtKB-KW"/>
</dbReference>
<dbReference type="PANTHER" id="PTHR19136:SF81">
    <property type="entry name" value="MOLYBDENUM COFACTOR GUANYLYLTRANSFERASE"/>
    <property type="match status" value="1"/>
</dbReference>
<dbReference type="CDD" id="cd02503">
    <property type="entry name" value="MobA"/>
    <property type="match status" value="1"/>
</dbReference>
<keyword evidence="5" id="KW-0460">Magnesium</keyword>
<reference evidence="11" key="1">
    <citation type="journal article" date="2019" name="Int. J. Syst. Evol. Microbiol.">
        <title>The Global Catalogue of Microorganisms (GCM) 10K type strain sequencing project: providing services to taxonomists for standard genome sequencing and annotation.</title>
        <authorList>
            <consortium name="The Broad Institute Genomics Platform"/>
            <consortium name="The Broad Institute Genome Sequencing Center for Infectious Disease"/>
            <person name="Wu L."/>
            <person name="Ma J."/>
        </authorList>
    </citation>
    <scope>NUCLEOTIDE SEQUENCE [LARGE SCALE GENOMIC DNA]</scope>
    <source>
        <strain evidence="11">XZYJ18</strain>
    </source>
</reference>
<feature type="domain" description="MobA-like NTP transferase" evidence="9">
    <location>
        <begin position="7"/>
        <end position="152"/>
    </location>
</feature>